<dbReference type="PANTHER" id="PTHR11735">
    <property type="entry name" value="TRNA N6-ADENOSINE THREONYLCARBAMOYLTRANSFERASE"/>
    <property type="match status" value="1"/>
</dbReference>
<dbReference type="Pfam" id="PF00814">
    <property type="entry name" value="TsaD"/>
    <property type="match status" value="1"/>
</dbReference>
<dbReference type="InterPro" id="IPR043129">
    <property type="entry name" value="ATPase_NBD"/>
</dbReference>
<gene>
    <name evidence="3" type="ORF">S01H1_26318</name>
</gene>
<accession>X0TSC2</accession>
<dbReference type="InterPro" id="IPR000905">
    <property type="entry name" value="Gcp-like_dom"/>
</dbReference>
<sequence length="112" mass="11781">MSSGPEKTLTAEGAEGAEERARTGLSHRGTAMLTLGIETSCDETSAAVVEGERRILSNIVASQFDLHARYGGVVPELACRRHVEVISQTVETALDEAGVAMRDIGLVSVVKG</sequence>
<evidence type="ECO:0000313" key="3">
    <source>
        <dbReference type="EMBL" id="GAF96124.1"/>
    </source>
</evidence>
<reference evidence="3" key="1">
    <citation type="journal article" date="2014" name="Front. Microbiol.">
        <title>High frequency of phylogenetically diverse reductive dehalogenase-homologous genes in deep subseafloor sedimentary metagenomes.</title>
        <authorList>
            <person name="Kawai M."/>
            <person name="Futagami T."/>
            <person name="Toyoda A."/>
            <person name="Takaki Y."/>
            <person name="Nishi S."/>
            <person name="Hori S."/>
            <person name="Arai W."/>
            <person name="Tsubouchi T."/>
            <person name="Morono Y."/>
            <person name="Uchiyama I."/>
            <person name="Ito T."/>
            <person name="Fujiyama A."/>
            <person name="Inagaki F."/>
            <person name="Takami H."/>
        </authorList>
    </citation>
    <scope>NUCLEOTIDE SEQUENCE</scope>
    <source>
        <strain evidence="3">Expedition CK06-06</strain>
    </source>
</reference>
<comment type="caution">
    <text evidence="3">The sequence shown here is derived from an EMBL/GenBank/DDBJ whole genome shotgun (WGS) entry which is preliminary data.</text>
</comment>
<dbReference type="Gene3D" id="3.30.420.40">
    <property type="match status" value="1"/>
</dbReference>
<dbReference type="PANTHER" id="PTHR11735:SF6">
    <property type="entry name" value="TRNA N6-ADENOSINE THREONYLCARBAMOYLTRANSFERASE, MITOCHONDRIAL"/>
    <property type="match status" value="1"/>
</dbReference>
<evidence type="ECO:0000259" key="2">
    <source>
        <dbReference type="Pfam" id="PF00814"/>
    </source>
</evidence>
<feature type="domain" description="Gcp-like" evidence="2">
    <location>
        <begin position="55"/>
        <end position="112"/>
    </location>
</feature>
<evidence type="ECO:0000256" key="1">
    <source>
        <dbReference type="SAM" id="MobiDB-lite"/>
    </source>
</evidence>
<name>X0TSC2_9ZZZZ</name>
<feature type="non-terminal residue" evidence="3">
    <location>
        <position position="112"/>
    </location>
</feature>
<dbReference type="SUPFAM" id="SSF53067">
    <property type="entry name" value="Actin-like ATPase domain"/>
    <property type="match status" value="1"/>
</dbReference>
<feature type="region of interest" description="Disordered" evidence="1">
    <location>
        <begin position="1"/>
        <end position="27"/>
    </location>
</feature>
<protein>
    <recommendedName>
        <fullName evidence="2">Gcp-like domain-containing protein</fullName>
    </recommendedName>
</protein>
<dbReference type="EMBL" id="BARS01015945">
    <property type="protein sequence ID" value="GAF96124.1"/>
    <property type="molecule type" value="Genomic_DNA"/>
</dbReference>
<organism evidence="3">
    <name type="scientific">marine sediment metagenome</name>
    <dbReference type="NCBI Taxonomy" id="412755"/>
    <lineage>
        <taxon>unclassified sequences</taxon>
        <taxon>metagenomes</taxon>
        <taxon>ecological metagenomes</taxon>
    </lineage>
</organism>
<dbReference type="AlphaFoldDB" id="X0TSC2"/>
<proteinExistence type="predicted"/>